<dbReference type="Gene3D" id="3.30.1330.30">
    <property type="match status" value="1"/>
</dbReference>
<dbReference type="SUPFAM" id="SSF55315">
    <property type="entry name" value="L30e-like"/>
    <property type="match status" value="1"/>
</dbReference>
<evidence type="ECO:0000256" key="2">
    <source>
        <dbReference type="ARBA" id="ARBA00023274"/>
    </source>
</evidence>
<evidence type="ECO:0000313" key="6">
    <source>
        <dbReference type="Proteomes" id="UP000005225"/>
    </source>
</evidence>
<protein>
    <recommendedName>
        <fullName evidence="4">Ribosomal protein eL8/eL30/eS12/Gadd45 domain-containing protein</fullName>
    </recommendedName>
</protein>
<reference evidence="6" key="1">
    <citation type="submission" date="2011-03" db="EMBL/GenBank/DDBJ databases">
        <title>Version 3 of the genome sequence of Otolemur garnettii (Bushbaby).</title>
        <authorList>
            <consortium name="The Broad Institute Genome Sequencing Platform"/>
            <person name="Di Palma F."/>
            <person name="Johnson J."/>
            <person name="Lander E.S."/>
            <person name="Lindblad-Toh K."/>
            <person name="Jaffe D.B."/>
            <person name="Gnerre S."/>
            <person name="MacCallum I."/>
            <person name="Przybylski D."/>
            <person name="Ribeiro F.J."/>
            <person name="Burton J.N."/>
            <person name="Walker B.J."/>
            <person name="Sharpe T."/>
            <person name="Hall G."/>
        </authorList>
    </citation>
    <scope>NUCLEOTIDE SEQUENCE [LARGE SCALE GENOMIC DNA]</scope>
</reference>
<evidence type="ECO:0000259" key="4">
    <source>
        <dbReference type="Pfam" id="PF01248"/>
    </source>
</evidence>
<dbReference type="Ensembl" id="ENSOGAT00000026017.1">
    <property type="protein sequence ID" value="ENSOGAP00000017872.1"/>
    <property type="gene ID" value="ENSOGAG00000029360.1"/>
</dbReference>
<dbReference type="PRINTS" id="PR00881">
    <property type="entry name" value="L7ARS6FAMILY"/>
</dbReference>
<evidence type="ECO:0000256" key="3">
    <source>
        <dbReference type="SAM" id="MobiDB-lite"/>
    </source>
</evidence>
<feature type="domain" description="Ribosomal protein eL8/eL30/eS12/Gadd45" evidence="4">
    <location>
        <begin position="123"/>
        <end position="185"/>
    </location>
</feature>
<dbReference type="GO" id="GO:1990904">
    <property type="term" value="C:ribonucleoprotein complex"/>
    <property type="evidence" value="ECO:0007669"/>
    <property type="project" value="UniProtKB-KW"/>
</dbReference>
<proteinExistence type="inferred from homology"/>
<reference evidence="5" key="2">
    <citation type="submission" date="2025-08" db="UniProtKB">
        <authorList>
            <consortium name="Ensembl"/>
        </authorList>
    </citation>
    <scope>IDENTIFICATION</scope>
</reference>
<dbReference type="STRING" id="30611.ENSOGAP00000017872"/>
<evidence type="ECO:0000256" key="1">
    <source>
        <dbReference type="ARBA" id="ARBA00007337"/>
    </source>
</evidence>
<dbReference type="EMBL" id="AAQR03004420">
    <property type="status" value="NOT_ANNOTATED_CDS"/>
    <property type="molecule type" value="Genomic_DNA"/>
</dbReference>
<keyword evidence="6" id="KW-1185">Reference proteome</keyword>
<dbReference type="AlphaFoldDB" id="H0XP31"/>
<evidence type="ECO:0000313" key="5">
    <source>
        <dbReference type="Ensembl" id="ENSOGAP00000017872.1"/>
    </source>
</evidence>
<dbReference type="InterPro" id="IPR029064">
    <property type="entry name" value="Ribosomal_eL30-like_sf"/>
</dbReference>
<feature type="compositionally biased region" description="Basic residues" evidence="3">
    <location>
        <begin position="94"/>
        <end position="105"/>
    </location>
</feature>
<keyword evidence="2" id="KW-0687">Ribonucleoprotein</keyword>
<dbReference type="InterPro" id="IPR018492">
    <property type="entry name" value="Ribosomal_eL8/Nhp2"/>
</dbReference>
<dbReference type="Proteomes" id="UP000005225">
    <property type="component" value="Unassembled WGS sequence"/>
</dbReference>
<dbReference type="Pfam" id="PF01248">
    <property type="entry name" value="Ribosomal_L7Ae"/>
    <property type="match status" value="1"/>
</dbReference>
<reference evidence="5" key="3">
    <citation type="submission" date="2025-09" db="UniProtKB">
        <authorList>
            <consortium name="Ensembl"/>
        </authorList>
    </citation>
    <scope>IDENTIFICATION</scope>
</reference>
<dbReference type="InterPro" id="IPR004038">
    <property type="entry name" value="Ribosomal_eL8/eL30/eS12/Gad45"/>
</dbReference>
<dbReference type="eggNOG" id="KOG3166">
    <property type="taxonomic scope" value="Eukaryota"/>
</dbReference>
<name>H0XP31_OTOGA</name>
<feature type="region of interest" description="Disordered" evidence="3">
    <location>
        <begin position="85"/>
        <end position="105"/>
    </location>
</feature>
<sequence>ERSPGEDSGHSPCFLKKQEAKKVVNTLEKRPKNFGFELYIQPCLWTRHHWFCQMTLLYPVVATKNYSPLTSKNQTTTQLLKLSHKYRPETKQEKRPKKKAARTKRPPVLQASLDIDTTLSVDKKVQLVVITHDVDPTKLTVFLPPLCQNIGTPCCMIKGRVILGHIVYRKTCARAIFTQINAEDKGALAKLVEAVRTNYNYRYDEIHHHCAGNILGPKYVSQIAKLEKAKTKELATKLD</sequence>
<accession>H0XP31</accession>
<comment type="similarity">
    <text evidence="1">Belongs to the eukaryotic ribosomal protein eL8 family.</text>
</comment>
<dbReference type="InParanoid" id="H0XP31"/>
<dbReference type="GeneTree" id="ENSGT00940000155193"/>
<dbReference type="HOGENOM" id="CLU_055193_0_1_1"/>
<organism evidence="5 6">
    <name type="scientific">Otolemur garnettii</name>
    <name type="common">Small-eared galago</name>
    <name type="synonym">Garnett's greater bushbaby</name>
    <dbReference type="NCBI Taxonomy" id="30611"/>
    <lineage>
        <taxon>Eukaryota</taxon>
        <taxon>Metazoa</taxon>
        <taxon>Chordata</taxon>
        <taxon>Craniata</taxon>
        <taxon>Vertebrata</taxon>
        <taxon>Euteleostomi</taxon>
        <taxon>Mammalia</taxon>
        <taxon>Eutheria</taxon>
        <taxon>Euarchontoglires</taxon>
        <taxon>Primates</taxon>
        <taxon>Strepsirrhini</taxon>
        <taxon>Lorisiformes</taxon>
        <taxon>Galagidae</taxon>
        <taxon>Otolemur</taxon>
    </lineage>
</organism>